<dbReference type="AlphaFoldDB" id="C2CH79"/>
<name>C2CH79_9FIRM</name>
<dbReference type="Pfam" id="PF13289">
    <property type="entry name" value="SIR2_2"/>
    <property type="match status" value="1"/>
</dbReference>
<proteinExistence type="predicted"/>
<reference evidence="2 3" key="1">
    <citation type="submission" date="2009-01" db="EMBL/GenBank/DDBJ databases">
        <authorList>
            <person name="Qin X."/>
            <person name="Bachman B."/>
            <person name="Battles P."/>
            <person name="Bell A."/>
            <person name="Bess C."/>
            <person name="Bickham C."/>
            <person name="Chaboub L."/>
            <person name="Chen D."/>
            <person name="Coyle M."/>
            <person name="Deiros D.R."/>
            <person name="Dinh H."/>
            <person name="Forbes L."/>
            <person name="Fowler G."/>
            <person name="Francisco L."/>
            <person name="Fu Q."/>
            <person name="Gubbala S."/>
            <person name="Hale W."/>
            <person name="Han Y."/>
            <person name="Hemphill L."/>
            <person name="Highlander S.K."/>
            <person name="Hirani K."/>
            <person name="Hogues M."/>
            <person name="Jackson L."/>
            <person name="Jakkamsetti A."/>
            <person name="Javaid M."/>
            <person name="Jiang H."/>
            <person name="Korchina V."/>
            <person name="Kovar C."/>
            <person name="Lara F."/>
            <person name="Lee S."/>
            <person name="Mata R."/>
            <person name="Mathew T."/>
            <person name="Moen C."/>
            <person name="Morales K."/>
            <person name="Munidasa M."/>
            <person name="Nazareth L."/>
            <person name="Ngo R."/>
            <person name="Nguyen L."/>
            <person name="Okwuonu G."/>
            <person name="Ongeri F."/>
            <person name="Patil S."/>
            <person name="Petrosino J."/>
            <person name="Pham C."/>
            <person name="Pham P."/>
            <person name="Pu L.-L."/>
            <person name="Puazo M."/>
            <person name="Raj R."/>
            <person name="Reid J."/>
            <person name="Rouhana J."/>
            <person name="Saada N."/>
            <person name="Shang Y."/>
            <person name="Simmons D."/>
            <person name="Thornton R."/>
            <person name="Warren J."/>
            <person name="Weissenberger G."/>
            <person name="Zhang J."/>
            <person name="Zhang L."/>
            <person name="Zhou C."/>
            <person name="Zhu D."/>
            <person name="Muzny D."/>
            <person name="Worley K."/>
            <person name="Gibbs R."/>
        </authorList>
    </citation>
    <scope>NUCLEOTIDE SEQUENCE [LARGE SCALE GENOMIC DNA]</scope>
    <source>
        <strain evidence="2 3">ATCC 35098</strain>
    </source>
</reference>
<dbReference type="HOGENOM" id="CLU_028011_0_0_9"/>
<sequence>MKIGISKMELLDELEKAISINEFSVFIGAGLSKGAGYFDWKGLLRAPAMKLDLDVDEEHDLVSLAQYYCNKEGRPEINKLIRDTFPTSLPLNENYRLLSYLPIDTYWTTNYDILIEKSLRQNSREPLVITEDKNMHLQSKKYDAVVYKMHGDVENPNDAVLTRDDYERYGITERALFKDVLEGHLITNTFLFLGFSFTDPNFNFILGKLNALTDRNTRKHYCVIKKVLAEDFTKEVDGKKVFDEEKYKYNQVKQKLFIEDLKSRYKIETYLIESYDEITEVLSDLYSRYKKKTVFISGSADDYDPLDEQDAQRLISRLSYRMAEEGYHIVSGYGKGIGSYIIDGVTEYCYSKHNKKISDYLTLMPFPLNSVSNKDLKDTWSQYRDEMIQSAGIALFMFGNKLKDGNLETADGMIEEFEISKKYKLDIISLEYTGNTSKQISELNREKSNNFKTFKDVNSSVEEIIEKLAVMSRRR</sequence>
<accession>C2CH79</accession>
<gene>
    <name evidence="2" type="ORF">HMPREF0077_0839</name>
</gene>
<dbReference type="RefSeq" id="WP_004836951.1">
    <property type="nucleotide sequence ID" value="NZ_GG666297.1"/>
</dbReference>
<organism evidence="2 3">
    <name type="scientific">Anaerococcus tetradius ATCC 35098</name>
    <dbReference type="NCBI Taxonomy" id="525255"/>
    <lineage>
        <taxon>Bacteria</taxon>
        <taxon>Bacillati</taxon>
        <taxon>Bacillota</taxon>
        <taxon>Tissierellia</taxon>
        <taxon>Tissierellales</taxon>
        <taxon>Peptoniphilaceae</taxon>
        <taxon>Anaerococcus</taxon>
    </lineage>
</organism>
<protein>
    <recommendedName>
        <fullName evidence="1">NAD(+) hydrolase ThsA Sir2/TIR-associating SLOG domain-containing protein</fullName>
    </recommendedName>
</protein>
<dbReference type="SUPFAM" id="SSF52467">
    <property type="entry name" value="DHS-like NAD/FAD-binding domain"/>
    <property type="match status" value="1"/>
</dbReference>
<dbReference type="InterPro" id="IPR029035">
    <property type="entry name" value="DHS-like_NAD/FAD-binding_dom"/>
</dbReference>
<evidence type="ECO:0000313" key="3">
    <source>
        <dbReference type="Proteomes" id="UP000003744"/>
    </source>
</evidence>
<dbReference type="Proteomes" id="UP000003744">
    <property type="component" value="Unassembled WGS sequence"/>
</dbReference>
<dbReference type="EMBL" id="ACGC01000046">
    <property type="protein sequence ID" value="EEI83075.1"/>
    <property type="molecule type" value="Genomic_DNA"/>
</dbReference>
<feature type="domain" description="NAD(+) hydrolase ThsA Sir2/TIR-associating SLOG" evidence="1">
    <location>
        <begin position="277"/>
        <end position="468"/>
    </location>
</feature>
<dbReference type="Pfam" id="PF18185">
    <property type="entry name" value="STALD"/>
    <property type="match status" value="1"/>
</dbReference>
<dbReference type="InterPro" id="IPR041486">
    <property type="entry name" value="ThsA_STALD"/>
</dbReference>
<evidence type="ECO:0000259" key="1">
    <source>
        <dbReference type="Pfam" id="PF18185"/>
    </source>
</evidence>
<dbReference type="eggNOG" id="COG0846">
    <property type="taxonomic scope" value="Bacteria"/>
</dbReference>
<evidence type="ECO:0000313" key="2">
    <source>
        <dbReference type="EMBL" id="EEI83075.1"/>
    </source>
</evidence>
<comment type="caution">
    <text evidence="2">The sequence shown here is derived from an EMBL/GenBank/DDBJ whole genome shotgun (WGS) entry which is preliminary data.</text>
</comment>